<feature type="domain" description="Thioredoxin-like fold" evidence="1">
    <location>
        <begin position="18"/>
        <end position="88"/>
    </location>
</feature>
<reference evidence="3" key="1">
    <citation type="journal article" date="2019" name="Int. J. Syst. Evol. Microbiol.">
        <title>The Global Catalogue of Microorganisms (GCM) 10K type strain sequencing project: providing services to taxonomists for standard genome sequencing and annotation.</title>
        <authorList>
            <consortium name="The Broad Institute Genomics Platform"/>
            <consortium name="The Broad Institute Genome Sequencing Center for Infectious Disease"/>
            <person name="Wu L."/>
            <person name="Ma J."/>
        </authorList>
    </citation>
    <scope>NUCLEOTIDE SEQUENCE [LARGE SCALE GENOMIC DNA]</scope>
    <source>
        <strain evidence="3">KCTC 52490</strain>
    </source>
</reference>
<proteinExistence type="predicted"/>
<dbReference type="EMBL" id="JBHUOM010000012">
    <property type="protein sequence ID" value="MFD2935169.1"/>
    <property type="molecule type" value="Genomic_DNA"/>
</dbReference>
<dbReference type="Proteomes" id="UP001597512">
    <property type="component" value="Unassembled WGS sequence"/>
</dbReference>
<evidence type="ECO:0000259" key="1">
    <source>
        <dbReference type="Pfam" id="PF13462"/>
    </source>
</evidence>
<sequence>MHVHERNFTRTLDPNPLDLIEYGDFSCRRCQELQKVLTTVLPLFEGRIRYTFRHFPNPDHPQAFLLALTAEAARRQDQYWAMHQALFAHAVPLSLNSVVRVALT</sequence>
<dbReference type="Pfam" id="PF13462">
    <property type="entry name" value="Thioredoxin_4"/>
    <property type="match status" value="1"/>
</dbReference>
<dbReference type="Gene3D" id="3.40.30.10">
    <property type="entry name" value="Glutaredoxin"/>
    <property type="match status" value="1"/>
</dbReference>
<keyword evidence="3" id="KW-1185">Reference proteome</keyword>
<evidence type="ECO:0000313" key="2">
    <source>
        <dbReference type="EMBL" id="MFD2935169.1"/>
    </source>
</evidence>
<dbReference type="CDD" id="cd02972">
    <property type="entry name" value="DsbA_family"/>
    <property type="match status" value="1"/>
</dbReference>
<dbReference type="SUPFAM" id="SSF52833">
    <property type="entry name" value="Thioredoxin-like"/>
    <property type="match status" value="1"/>
</dbReference>
<name>A0ABW6AI50_9BACT</name>
<organism evidence="2 3">
    <name type="scientific">Spirosoma flavum</name>
    <dbReference type="NCBI Taxonomy" id="2048557"/>
    <lineage>
        <taxon>Bacteria</taxon>
        <taxon>Pseudomonadati</taxon>
        <taxon>Bacteroidota</taxon>
        <taxon>Cytophagia</taxon>
        <taxon>Cytophagales</taxon>
        <taxon>Cytophagaceae</taxon>
        <taxon>Spirosoma</taxon>
    </lineage>
</organism>
<dbReference type="InterPro" id="IPR036249">
    <property type="entry name" value="Thioredoxin-like_sf"/>
</dbReference>
<gene>
    <name evidence="2" type="ORF">ACFS25_15360</name>
</gene>
<dbReference type="RefSeq" id="WP_381502577.1">
    <property type="nucleotide sequence ID" value="NZ_JBHUOM010000012.1"/>
</dbReference>
<comment type="caution">
    <text evidence="2">The sequence shown here is derived from an EMBL/GenBank/DDBJ whole genome shotgun (WGS) entry which is preliminary data.</text>
</comment>
<protein>
    <submittedName>
        <fullName evidence="2">DsbA family protein</fullName>
    </submittedName>
</protein>
<dbReference type="InterPro" id="IPR012336">
    <property type="entry name" value="Thioredoxin-like_fold"/>
</dbReference>
<accession>A0ABW6AI50</accession>
<evidence type="ECO:0000313" key="3">
    <source>
        <dbReference type="Proteomes" id="UP001597512"/>
    </source>
</evidence>